<protein>
    <submittedName>
        <fullName evidence="1">Uncharacterized protein</fullName>
    </submittedName>
</protein>
<dbReference type="STRING" id="560555.BST30_28755"/>
<proteinExistence type="predicted"/>
<evidence type="ECO:0000313" key="1">
    <source>
        <dbReference type="EMBL" id="ORA95677.1"/>
    </source>
</evidence>
<dbReference type="AlphaFoldDB" id="A0A1X0F2R4"/>
<dbReference type="Proteomes" id="UP000192760">
    <property type="component" value="Unassembled WGS sequence"/>
</dbReference>
<name>A0A1X0F2R4_MYCNT</name>
<organism evidence="1 2">
    <name type="scientific">Mycobacterium mantenii</name>
    <dbReference type="NCBI Taxonomy" id="560555"/>
    <lineage>
        <taxon>Bacteria</taxon>
        <taxon>Bacillati</taxon>
        <taxon>Actinomycetota</taxon>
        <taxon>Actinomycetes</taxon>
        <taxon>Mycobacteriales</taxon>
        <taxon>Mycobacteriaceae</taxon>
        <taxon>Mycobacterium</taxon>
        <taxon>Mycobacterium avium complex (MAC)</taxon>
    </lineage>
</organism>
<evidence type="ECO:0000313" key="2">
    <source>
        <dbReference type="Proteomes" id="UP000192760"/>
    </source>
</evidence>
<feature type="non-terminal residue" evidence="1">
    <location>
        <position position="1"/>
    </location>
</feature>
<accession>A0A1X0F2R4</accession>
<sequence length="106" mass="12318">HPRPIEVYRGKLILYGCGDAINDYEGIKGFEAYRNELRLLYFASIEPDTGNLTTLHMTPMRARRMRLDHASHQDSEWLRSTLERISRRFGTYVTLDHDANLIVHGS</sequence>
<comment type="caution">
    <text evidence="1">The sequence shown here is derived from an EMBL/GenBank/DDBJ whole genome shotgun (WGS) entry which is preliminary data.</text>
</comment>
<gene>
    <name evidence="1" type="ORF">BST30_28755</name>
</gene>
<dbReference type="EMBL" id="MVHW01000107">
    <property type="protein sequence ID" value="ORA95677.1"/>
    <property type="molecule type" value="Genomic_DNA"/>
</dbReference>
<reference evidence="1 2" key="1">
    <citation type="submission" date="2017-02" db="EMBL/GenBank/DDBJ databases">
        <title>The new phylogeny of genus Mycobacterium.</title>
        <authorList>
            <person name="Tortoli E."/>
            <person name="Trovato A."/>
            <person name="Cirillo D.M."/>
        </authorList>
    </citation>
    <scope>NUCLEOTIDE SEQUENCE [LARGE SCALE GENOMIC DNA]</scope>
    <source>
        <strain evidence="1 2">DSM 45255</strain>
    </source>
</reference>